<dbReference type="InterPro" id="IPR022172">
    <property type="entry name" value="DUF3703"/>
</dbReference>
<name>A0AA51RUT9_9GAMM</name>
<protein>
    <submittedName>
        <fullName evidence="1">DUF3703 domain-containing protein</fullName>
    </submittedName>
</protein>
<evidence type="ECO:0000313" key="2">
    <source>
        <dbReference type="Proteomes" id="UP001239782"/>
    </source>
</evidence>
<dbReference type="Pfam" id="PF12487">
    <property type="entry name" value="DUF3703"/>
    <property type="match status" value="1"/>
</dbReference>
<dbReference type="AlphaFoldDB" id="A0AA51RUT9"/>
<gene>
    <name evidence="1" type="ORF">Q9312_02915</name>
</gene>
<proteinExistence type="predicted"/>
<dbReference type="RefSeq" id="WP_309203041.1">
    <property type="nucleotide sequence ID" value="NZ_CP133548.1"/>
</dbReference>
<dbReference type="KEGG" id="plei:Q9312_02915"/>
<organism evidence="1 2">
    <name type="scientific">Pleionea litopenaei</name>
    <dbReference type="NCBI Taxonomy" id="3070815"/>
    <lineage>
        <taxon>Bacteria</taxon>
        <taxon>Pseudomonadati</taxon>
        <taxon>Pseudomonadota</taxon>
        <taxon>Gammaproteobacteria</taxon>
        <taxon>Oceanospirillales</taxon>
        <taxon>Pleioneaceae</taxon>
        <taxon>Pleionea</taxon>
    </lineage>
</organism>
<accession>A0AA51RUT9</accession>
<dbReference type="Proteomes" id="UP001239782">
    <property type="component" value="Chromosome"/>
</dbReference>
<evidence type="ECO:0000313" key="1">
    <source>
        <dbReference type="EMBL" id="WMS87883.1"/>
    </source>
</evidence>
<dbReference type="EMBL" id="CP133548">
    <property type="protein sequence ID" value="WMS87883.1"/>
    <property type="molecule type" value="Genomic_DNA"/>
</dbReference>
<sequence>MTSYRRNIGPFVEREIAKSLEAQKKGHFDKAFSFLENAHVLGQPSTYWHIKVHYLMLVWGIKQKDFREVWGQVIRLIGAALLTAVKGVPEGNTGGSNVSPLKPMRIDPNLANIIQKAKNDKD</sequence>
<reference evidence="1 2" key="1">
    <citation type="submission" date="2023-08" db="EMBL/GenBank/DDBJ databases">
        <title>Pleionea litopenaei sp. nov., isolated from stomach of juvenile Litopenaeus vannamei.</title>
        <authorList>
            <person name="Rho A.M."/>
            <person name="Hwang C.Y."/>
        </authorList>
    </citation>
    <scope>NUCLEOTIDE SEQUENCE [LARGE SCALE GENOMIC DNA]</scope>
    <source>
        <strain evidence="1 2">HL-JVS1</strain>
    </source>
</reference>
<keyword evidence="2" id="KW-1185">Reference proteome</keyword>